<keyword evidence="2" id="KW-1003">Cell membrane</keyword>
<dbReference type="InterPro" id="IPR002528">
    <property type="entry name" value="MATE_fam"/>
</dbReference>
<name>A0A4V2MK20_9SPHI</name>
<accession>A0A4V2MK20</accession>
<dbReference type="Proteomes" id="UP000291117">
    <property type="component" value="Unassembled WGS sequence"/>
</dbReference>
<evidence type="ECO:0008006" key="9">
    <source>
        <dbReference type="Google" id="ProtNLM"/>
    </source>
</evidence>
<dbReference type="Pfam" id="PF01554">
    <property type="entry name" value="MatE"/>
    <property type="match status" value="1"/>
</dbReference>
<feature type="transmembrane region" description="Helical" evidence="6">
    <location>
        <begin position="12"/>
        <end position="32"/>
    </location>
</feature>
<feature type="transmembrane region" description="Helical" evidence="6">
    <location>
        <begin position="185"/>
        <end position="205"/>
    </location>
</feature>
<feature type="transmembrane region" description="Helical" evidence="6">
    <location>
        <begin position="38"/>
        <end position="62"/>
    </location>
</feature>
<feature type="transmembrane region" description="Helical" evidence="6">
    <location>
        <begin position="373"/>
        <end position="393"/>
    </location>
</feature>
<evidence type="ECO:0000256" key="3">
    <source>
        <dbReference type="ARBA" id="ARBA00022692"/>
    </source>
</evidence>
<feature type="transmembrane region" description="Helical" evidence="6">
    <location>
        <begin position="264"/>
        <end position="287"/>
    </location>
</feature>
<feature type="transmembrane region" description="Helical" evidence="6">
    <location>
        <begin position="307"/>
        <end position="324"/>
    </location>
</feature>
<evidence type="ECO:0000256" key="2">
    <source>
        <dbReference type="ARBA" id="ARBA00022475"/>
    </source>
</evidence>
<keyword evidence="8" id="KW-1185">Reference proteome</keyword>
<keyword evidence="3 6" id="KW-0812">Transmembrane</keyword>
<proteinExistence type="predicted"/>
<feature type="transmembrane region" description="Helical" evidence="6">
    <location>
        <begin position="344"/>
        <end position="366"/>
    </location>
</feature>
<dbReference type="InterPro" id="IPR050833">
    <property type="entry name" value="Poly_Biosynth_Transport"/>
</dbReference>
<dbReference type="EMBL" id="SJSM01000006">
    <property type="protein sequence ID" value="TCC96236.1"/>
    <property type="molecule type" value="Genomic_DNA"/>
</dbReference>
<gene>
    <name evidence="7" type="ORF">EZ444_12415</name>
</gene>
<keyword evidence="5 6" id="KW-0472">Membrane</keyword>
<keyword evidence="4 6" id="KW-1133">Transmembrane helix</keyword>
<evidence type="ECO:0000256" key="1">
    <source>
        <dbReference type="ARBA" id="ARBA00004651"/>
    </source>
</evidence>
<evidence type="ECO:0000256" key="6">
    <source>
        <dbReference type="SAM" id="Phobius"/>
    </source>
</evidence>
<dbReference type="GO" id="GO:0042910">
    <property type="term" value="F:xenobiotic transmembrane transporter activity"/>
    <property type="evidence" value="ECO:0007669"/>
    <property type="project" value="InterPro"/>
</dbReference>
<organism evidence="7 8">
    <name type="scientific">Pedobacter hiemivivus</name>
    <dbReference type="NCBI Taxonomy" id="2530454"/>
    <lineage>
        <taxon>Bacteria</taxon>
        <taxon>Pseudomonadati</taxon>
        <taxon>Bacteroidota</taxon>
        <taxon>Sphingobacteriia</taxon>
        <taxon>Sphingobacteriales</taxon>
        <taxon>Sphingobacteriaceae</taxon>
        <taxon>Pedobacter</taxon>
    </lineage>
</organism>
<evidence type="ECO:0000313" key="8">
    <source>
        <dbReference type="Proteomes" id="UP000291117"/>
    </source>
</evidence>
<comment type="subcellular location">
    <subcellularLocation>
        <location evidence="1">Cell membrane</location>
        <topology evidence="1">Multi-pass membrane protein</topology>
    </subcellularLocation>
</comment>
<feature type="transmembrane region" description="Helical" evidence="6">
    <location>
        <begin position="399"/>
        <end position="420"/>
    </location>
</feature>
<reference evidence="7 8" key="1">
    <citation type="submission" date="2019-02" db="EMBL/GenBank/DDBJ databases">
        <title>Pedobacter sp. RP-3-8 sp. nov., isolated from Arctic soil.</title>
        <authorList>
            <person name="Dahal R.H."/>
        </authorList>
    </citation>
    <scope>NUCLEOTIDE SEQUENCE [LARGE SCALE GENOMIC DNA]</scope>
    <source>
        <strain evidence="7 8">RP-3-8</strain>
    </source>
</reference>
<feature type="transmembrane region" description="Helical" evidence="6">
    <location>
        <begin position="225"/>
        <end position="244"/>
    </location>
</feature>
<protein>
    <recommendedName>
        <fullName evidence="9">Polysaccharide biosynthesis protein C-terminal domain-containing protein</fullName>
    </recommendedName>
</protein>
<dbReference type="GO" id="GO:0005886">
    <property type="term" value="C:plasma membrane"/>
    <property type="evidence" value="ECO:0007669"/>
    <property type="project" value="UniProtKB-SubCell"/>
</dbReference>
<dbReference type="PANTHER" id="PTHR30250">
    <property type="entry name" value="PST FAMILY PREDICTED COLANIC ACID TRANSPORTER"/>
    <property type="match status" value="1"/>
</dbReference>
<dbReference type="GO" id="GO:0015297">
    <property type="term" value="F:antiporter activity"/>
    <property type="evidence" value="ECO:0007669"/>
    <property type="project" value="InterPro"/>
</dbReference>
<evidence type="ECO:0000256" key="5">
    <source>
        <dbReference type="ARBA" id="ARBA00023136"/>
    </source>
</evidence>
<feature type="transmembrane region" description="Helical" evidence="6">
    <location>
        <begin position="160"/>
        <end position="179"/>
    </location>
</feature>
<evidence type="ECO:0000313" key="7">
    <source>
        <dbReference type="EMBL" id="TCC96236.1"/>
    </source>
</evidence>
<sequence>MGPKLKDYFYSFLSIFVNICSNLLMVPLYVKYFGSIDYGVWIIINTILQYLMLGNFGIPTALTTIATNALNKEDVTEVFKKSLKIMISVVSVLLILIAFLFFSNVVPFEFFFGKTEKTQFYASILLLTIVFYLIRAPFQLASSVFLIFGKISLNKTYEILNNLIIPFSFLITYLCSGNISLYAGIWSLLLVFSSIIMFFHSRIYLQKNRDEGTDPKSSTITYTQIIKISFGYFIVSMGALLVWNTDNFVIVNFLGVNEVTAYSLTFRIFTAFFSLLLTLNAILLPFYGRYNSDNNYNSIQVKFRNSILLMTLLSGPLCIFIFLFSKEIFITWTNNPSLYLGSNIFLAFGLYTFVLSCLSSISTLLSALKRVRLLIVGTFVEGITNLILSIFFIRKLGILGVSLGTLLGSVLSLLVVCVFFKRDIQIPVKIPIGLIIRNMAVIIATSGILLLVNITTVTLFYKLVVFSIFAILYLLVNIKDISPMLHLKNKTHV</sequence>
<feature type="transmembrane region" description="Helical" evidence="6">
    <location>
        <begin position="460"/>
        <end position="478"/>
    </location>
</feature>
<evidence type="ECO:0000256" key="4">
    <source>
        <dbReference type="ARBA" id="ARBA00022989"/>
    </source>
</evidence>
<feature type="transmembrane region" description="Helical" evidence="6">
    <location>
        <begin position="122"/>
        <end position="148"/>
    </location>
</feature>
<dbReference type="PANTHER" id="PTHR30250:SF11">
    <property type="entry name" value="O-ANTIGEN TRANSPORTER-RELATED"/>
    <property type="match status" value="1"/>
</dbReference>
<feature type="transmembrane region" description="Helical" evidence="6">
    <location>
        <begin position="432"/>
        <end position="454"/>
    </location>
</feature>
<feature type="transmembrane region" description="Helical" evidence="6">
    <location>
        <begin position="83"/>
        <end position="102"/>
    </location>
</feature>
<dbReference type="OrthoDB" id="1223436at2"/>
<dbReference type="AlphaFoldDB" id="A0A4V2MK20"/>
<comment type="caution">
    <text evidence="7">The sequence shown here is derived from an EMBL/GenBank/DDBJ whole genome shotgun (WGS) entry which is preliminary data.</text>
</comment>